<protein>
    <submittedName>
        <fullName evidence="5">4-hydroxy-tetrahydrodipicolinate synthase</fullName>
    </submittedName>
</protein>
<gene>
    <name evidence="5" type="ORF">SAMN05660652_00118</name>
</gene>
<dbReference type="Pfam" id="PF00701">
    <property type="entry name" value="DHDPS"/>
    <property type="match status" value="1"/>
</dbReference>
<dbReference type="Proteomes" id="UP000198607">
    <property type="component" value="Unassembled WGS sequence"/>
</dbReference>
<feature type="active site" description="Schiff-base intermediate with substrate" evidence="4">
    <location>
        <position position="171"/>
    </location>
</feature>
<proteinExistence type="inferred from homology"/>
<dbReference type="SMART" id="SM01130">
    <property type="entry name" value="DHDPS"/>
    <property type="match status" value="1"/>
</dbReference>
<dbReference type="PIRSF" id="PIRSF001365">
    <property type="entry name" value="DHDPS"/>
    <property type="match status" value="1"/>
</dbReference>
<evidence type="ECO:0000256" key="2">
    <source>
        <dbReference type="ARBA" id="ARBA00023239"/>
    </source>
</evidence>
<dbReference type="Gene3D" id="3.20.20.70">
    <property type="entry name" value="Aldolase class I"/>
    <property type="match status" value="1"/>
</dbReference>
<dbReference type="InterPro" id="IPR013785">
    <property type="entry name" value="Aldolase_TIM"/>
</dbReference>
<dbReference type="AlphaFoldDB" id="A0A1G7V7F7"/>
<dbReference type="InterPro" id="IPR002220">
    <property type="entry name" value="DapA-like"/>
</dbReference>
<reference evidence="5 6" key="1">
    <citation type="submission" date="2016-10" db="EMBL/GenBank/DDBJ databases">
        <authorList>
            <person name="de Groot N.N."/>
        </authorList>
    </citation>
    <scope>NUCLEOTIDE SEQUENCE [LARGE SCALE GENOMIC DNA]</scope>
    <source>
        <strain evidence="5 6">DSM 5885</strain>
    </source>
</reference>
<evidence type="ECO:0000256" key="1">
    <source>
        <dbReference type="ARBA" id="ARBA00007592"/>
    </source>
</evidence>
<dbReference type="SUPFAM" id="SSF51569">
    <property type="entry name" value="Aldolase"/>
    <property type="match status" value="1"/>
</dbReference>
<evidence type="ECO:0000256" key="4">
    <source>
        <dbReference type="PIRSR" id="PIRSR001365-1"/>
    </source>
</evidence>
<dbReference type="PANTHER" id="PTHR12128">
    <property type="entry name" value="DIHYDRODIPICOLINATE SYNTHASE"/>
    <property type="match status" value="1"/>
</dbReference>
<keyword evidence="2 3" id="KW-0456">Lyase</keyword>
<dbReference type="RefSeq" id="WP_091931812.1">
    <property type="nucleotide sequence ID" value="NZ_FNCY01000001.1"/>
</dbReference>
<evidence type="ECO:0000256" key="3">
    <source>
        <dbReference type="PIRNR" id="PIRNR001365"/>
    </source>
</evidence>
<comment type="similarity">
    <text evidence="1 3">Belongs to the DapA family.</text>
</comment>
<feature type="active site" description="Proton donor/acceptor" evidence="4">
    <location>
        <position position="143"/>
    </location>
</feature>
<sequence length="309" mass="34474">MQTASQYCGVWPVMLTPFDEHREIDWASLEKLIEWYLRAGVSGLFANCQSSEMFFLSEAESLQLVRFVLERVDGRVPVVASGHTACALSQQIDQLGKMAETGVDSLILISNRLAAASEGDDTVLNSLQRITAALDDRVGLGIYECPHPYKRLLSDEVVRWCAESGRYTFIKDTCCQIDTIKRRLELTRGSRVHLANANGQTLLASLQAGAHGYSGVMANFHPELYVWLCKHWQDAPEKARIVSDYLATASLAESLDYPICAKDYQVSIGNFRTATSRTRDPAHYYSAHFATNTQQMVRLGETLKTLLAL</sequence>
<dbReference type="CDD" id="cd00408">
    <property type="entry name" value="DHDPS-like"/>
    <property type="match status" value="1"/>
</dbReference>
<keyword evidence="6" id="KW-1185">Reference proteome</keyword>
<organism evidence="5 6">
    <name type="scientific">Propionivibrio dicarboxylicus</name>
    <dbReference type="NCBI Taxonomy" id="83767"/>
    <lineage>
        <taxon>Bacteria</taxon>
        <taxon>Pseudomonadati</taxon>
        <taxon>Pseudomonadota</taxon>
        <taxon>Betaproteobacteria</taxon>
        <taxon>Rhodocyclales</taxon>
        <taxon>Rhodocyclaceae</taxon>
        <taxon>Propionivibrio</taxon>
    </lineage>
</organism>
<dbReference type="PANTHER" id="PTHR12128:SF66">
    <property type="entry name" value="4-HYDROXY-2-OXOGLUTARATE ALDOLASE, MITOCHONDRIAL"/>
    <property type="match status" value="1"/>
</dbReference>
<dbReference type="EMBL" id="FNCY01000001">
    <property type="protein sequence ID" value="SDG55805.1"/>
    <property type="molecule type" value="Genomic_DNA"/>
</dbReference>
<accession>A0A1G7V7F7</accession>
<evidence type="ECO:0000313" key="6">
    <source>
        <dbReference type="Proteomes" id="UP000198607"/>
    </source>
</evidence>
<evidence type="ECO:0000313" key="5">
    <source>
        <dbReference type="EMBL" id="SDG55805.1"/>
    </source>
</evidence>
<dbReference type="OrthoDB" id="8723394at2"/>
<dbReference type="STRING" id="83767.SAMN05660652_00118"/>
<dbReference type="GO" id="GO:0008840">
    <property type="term" value="F:4-hydroxy-tetrahydrodipicolinate synthase activity"/>
    <property type="evidence" value="ECO:0007669"/>
    <property type="project" value="TreeGrafter"/>
</dbReference>
<name>A0A1G7V7F7_9RHOO</name>